<dbReference type="FunCoup" id="H3B9X0">
    <property type="interactions" value="454"/>
</dbReference>
<feature type="domain" description="Integrin beta subunit VWA" evidence="21">
    <location>
        <begin position="41"/>
        <end position="462"/>
    </location>
</feature>
<feature type="disulfide bond" evidence="17">
    <location>
        <begin position="545"/>
        <end position="550"/>
    </location>
</feature>
<feature type="disulfide bond" evidence="17">
    <location>
        <begin position="55"/>
        <end position="71"/>
    </location>
</feature>
<evidence type="ECO:0000256" key="7">
    <source>
        <dbReference type="ARBA" id="ARBA00022729"/>
    </source>
</evidence>
<dbReference type="EMBL" id="AFYH01001255">
    <property type="status" value="NOT_ANNOTATED_CDS"/>
    <property type="molecule type" value="Genomic_DNA"/>
</dbReference>
<evidence type="ECO:0000256" key="5">
    <source>
        <dbReference type="ARBA" id="ARBA00022692"/>
    </source>
</evidence>
<dbReference type="EMBL" id="AFYH01001252">
    <property type="status" value="NOT_ANNOTATED_CDS"/>
    <property type="molecule type" value="Genomic_DNA"/>
</dbReference>
<sequence>FRMKCAFLTLLPHLLNLVLVRSANSAPGAGTSSLSCKPQPTCKKCISSSPDCAWCKELNFTKDGESESSRCDSEEELLIRGCKSDQIVHPKSSYEILKNRSLSKNAEGETVVQLTPQKIKVKLRPRMSQIFPVQFKRAEGYPVDLYYLMDLSYSMKDDLQNVKSLGLGILNTLKNVTKSVKIGFGAFVDKTVLPYVSMVTAKLKNPCPDRTETCQPPFSFRHVLALTDNATEFEVKVSQQKISGNLDSPEGGFDALMQAAVCENQIGWRNVTRLLLYATDDTFHAAGDGKLGGIYRPNDGRCHLNSEGEYSQSNVYDYPSVGHLVHALSAANIQPKMAVLAILFHLLQELSKLIPKSVVGELREDSSNIVNLTAEAYNNLSSSIALNHFDLPKNLVIWYSSNCSGSSFQDRGQCSNIKINQLINFSVNITALDCLSGPQTFKIKPLGFNDELTIEVETLCDCSCNDDPNSTYCSGNNGVLSCGICNCSKQRSGKKCECDQSDDSSLSMEEQCRKDNASLLCSGKGRCECGKCSCGSNVHGKYCECDNMSCERHNNQLCGDSGNGVCRCGTCECNSNYTGKGCDCSVLSTSCVTGETKCNGYGECKCNKCVCEPGYYGPTCGKCHNCSTTCQIYRDCVECLAFKTGPRKDDCDTSCSDISIDMQSNLEEDSCSETTTDSGIIIFKIIEEKNGKTQIYVQKKAGKKVADRTFVIIMSVLPGIVLIGLLVIVIYRVMIEVYDRREYARFEKEKRNAKWTEVNNPLFKSATTTIVNPNFGTE</sequence>
<evidence type="ECO:0000313" key="26">
    <source>
        <dbReference type="Proteomes" id="UP000008672"/>
    </source>
</evidence>
<feature type="chain" id="PRO_5003580614" description="Integrin beta" evidence="20">
    <location>
        <begin position="26"/>
        <end position="778"/>
    </location>
</feature>
<feature type="domain" description="Integrin beta subunit tail" evidence="24">
    <location>
        <begin position="630"/>
        <end position="707"/>
    </location>
</feature>
<feature type="disulfide bond" evidence="17">
    <location>
        <begin position="473"/>
        <end position="485"/>
    </location>
</feature>
<dbReference type="Proteomes" id="UP000008672">
    <property type="component" value="Unassembled WGS sequence"/>
</dbReference>
<keyword evidence="11 18" id="KW-0130">Cell adhesion</keyword>
<comment type="similarity">
    <text evidence="2 18">Belongs to the integrin beta chain family.</text>
</comment>
<dbReference type="InterPro" id="IPR036349">
    <property type="entry name" value="Integrin_bsu_tail_dom_sf"/>
</dbReference>
<dbReference type="SUPFAM" id="SSF103575">
    <property type="entry name" value="Plexin repeat"/>
    <property type="match status" value="1"/>
</dbReference>
<dbReference type="InterPro" id="IPR016201">
    <property type="entry name" value="PSI"/>
</dbReference>
<dbReference type="GO" id="GO:0098609">
    <property type="term" value="P:cell-cell adhesion"/>
    <property type="evidence" value="ECO:0007669"/>
    <property type="project" value="TreeGrafter"/>
</dbReference>
<proteinExistence type="inferred from homology"/>
<dbReference type="GO" id="GO:0033627">
    <property type="term" value="P:cell adhesion mediated by integrin"/>
    <property type="evidence" value="ECO:0007669"/>
    <property type="project" value="TreeGrafter"/>
</dbReference>
<feature type="disulfide bond" evidence="17">
    <location>
        <begin position="566"/>
        <end position="571"/>
    </location>
</feature>
<protein>
    <recommendedName>
        <fullName evidence="18">Integrin beta</fullName>
    </recommendedName>
</protein>
<keyword evidence="5 18" id="KW-0812">Transmembrane</keyword>
<dbReference type="OMA" id="CECSMDT"/>
<evidence type="ECO:0000256" key="9">
    <source>
        <dbReference type="ARBA" id="ARBA00022837"/>
    </source>
</evidence>
<dbReference type="SUPFAM" id="SSF53300">
    <property type="entry name" value="vWA-like"/>
    <property type="match status" value="1"/>
</dbReference>
<feature type="disulfide bond" evidence="17">
    <location>
        <begin position="606"/>
        <end position="651"/>
    </location>
</feature>
<dbReference type="GO" id="GO:0007229">
    <property type="term" value="P:integrin-mediated signaling pathway"/>
    <property type="evidence" value="ECO:0007669"/>
    <property type="project" value="UniProtKB-KW"/>
</dbReference>
<keyword evidence="9" id="KW-0106">Calcium</keyword>
<evidence type="ECO:0000256" key="16">
    <source>
        <dbReference type="ARBA" id="ARBA00023180"/>
    </source>
</evidence>
<dbReference type="Gene3D" id="2.60.40.1510">
    <property type="entry name" value="ntegrin, alpha v. Chain A, domain 3"/>
    <property type="match status" value="1"/>
</dbReference>
<organism evidence="25 26">
    <name type="scientific">Latimeria chalumnae</name>
    <name type="common">Coelacanth</name>
    <dbReference type="NCBI Taxonomy" id="7897"/>
    <lineage>
        <taxon>Eukaryota</taxon>
        <taxon>Metazoa</taxon>
        <taxon>Chordata</taxon>
        <taxon>Craniata</taxon>
        <taxon>Vertebrata</taxon>
        <taxon>Euteleostomi</taxon>
        <taxon>Coelacanthiformes</taxon>
        <taxon>Coelacanthidae</taxon>
        <taxon>Latimeria</taxon>
    </lineage>
</organism>
<dbReference type="InterPro" id="IPR033760">
    <property type="entry name" value="Integrin_beta_N"/>
</dbReference>
<feature type="disulfide bond" evidence="17">
    <location>
        <begin position="527"/>
        <end position="532"/>
    </location>
</feature>
<dbReference type="GO" id="GO:0009986">
    <property type="term" value="C:cell surface"/>
    <property type="evidence" value="ECO:0007669"/>
    <property type="project" value="TreeGrafter"/>
</dbReference>
<dbReference type="InterPro" id="IPR013111">
    <property type="entry name" value="EGF_extracell"/>
</dbReference>
<feature type="disulfide bond" evidence="17">
    <location>
        <begin position="460"/>
        <end position="464"/>
    </location>
</feature>
<keyword evidence="16" id="KW-0325">Glycoprotein</keyword>
<dbReference type="Gene3D" id="3.30.1680.10">
    <property type="entry name" value="ligand-binding face of the semaphorins, domain 2"/>
    <property type="match status" value="1"/>
</dbReference>
<dbReference type="FunFam" id="2.10.25.10:FF:000098">
    <property type="entry name" value="Integrin beta"/>
    <property type="match status" value="1"/>
</dbReference>
<dbReference type="GO" id="GO:0005925">
    <property type="term" value="C:focal adhesion"/>
    <property type="evidence" value="ECO:0007669"/>
    <property type="project" value="TreeGrafter"/>
</dbReference>
<gene>
    <name evidence="25" type="primary">ITGB7</name>
</gene>
<dbReference type="PANTHER" id="PTHR10082:SF36">
    <property type="entry name" value="INTEGRIN BETA-7"/>
    <property type="match status" value="1"/>
</dbReference>
<evidence type="ECO:0000256" key="20">
    <source>
        <dbReference type="SAM" id="SignalP"/>
    </source>
</evidence>
<keyword evidence="8" id="KW-0677">Repeat</keyword>
<dbReference type="SUPFAM" id="SSF69687">
    <property type="entry name" value="Integrin beta tail domain"/>
    <property type="match status" value="1"/>
</dbReference>
<evidence type="ECO:0000256" key="19">
    <source>
        <dbReference type="SAM" id="Phobius"/>
    </source>
</evidence>
<dbReference type="SMART" id="SM00423">
    <property type="entry name" value="PSI"/>
    <property type="match status" value="1"/>
</dbReference>
<dbReference type="GO" id="GO:0050900">
    <property type="term" value="P:leukocyte migration"/>
    <property type="evidence" value="ECO:0007669"/>
    <property type="project" value="TreeGrafter"/>
</dbReference>
<evidence type="ECO:0000259" key="22">
    <source>
        <dbReference type="SMART" id="SM00423"/>
    </source>
</evidence>
<feature type="disulfide bond" evidence="17">
    <location>
        <begin position="573"/>
        <end position="582"/>
    </location>
</feature>
<dbReference type="SUPFAM" id="SSF57196">
    <property type="entry name" value="EGF/Laminin"/>
    <property type="match status" value="1"/>
</dbReference>
<dbReference type="Gene3D" id="3.40.50.410">
    <property type="entry name" value="von Willebrand factor, type A domain"/>
    <property type="match status" value="1"/>
</dbReference>
<keyword evidence="7 20" id="KW-0732">Signal</keyword>
<keyword evidence="3" id="KW-1003">Cell membrane</keyword>
<feature type="disulfide bond" evidence="17">
    <location>
        <begin position="611"/>
        <end position="620"/>
    </location>
</feature>
<evidence type="ECO:0000256" key="6">
    <source>
        <dbReference type="ARBA" id="ARBA00022723"/>
    </source>
</evidence>
<dbReference type="GO" id="GO:0046872">
    <property type="term" value="F:metal ion binding"/>
    <property type="evidence" value="ECO:0007669"/>
    <property type="project" value="UniProtKB-KW"/>
</dbReference>
<feature type="transmembrane region" description="Helical" evidence="19">
    <location>
        <begin position="710"/>
        <end position="731"/>
    </location>
</feature>
<feature type="disulfide bond" evidence="17">
    <location>
        <begin position="42"/>
        <end position="52"/>
    </location>
</feature>
<feature type="domain" description="PSI" evidence="22">
    <location>
        <begin position="35"/>
        <end position="83"/>
    </location>
</feature>
<keyword evidence="26" id="KW-1185">Reference proteome</keyword>
<keyword evidence="6" id="KW-0479">Metal-binding</keyword>
<evidence type="ECO:0000256" key="8">
    <source>
        <dbReference type="ARBA" id="ARBA00022737"/>
    </source>
</evidence>
<dbReference type="Ensembl" id="ENSLACT00000018824.1">
    <property type="protein sequence ID" value="ENSLACP00000018691.1"/>
    <property type="gene ID" value="ENSLACG00000016456.1"/>
</dbReference>
<reference evidence="25" key="2">
    <citation type="submission" date="2025-08" db="UniProtKB">
        <authorList>
            <consortium name="Ensembl"/>
        </authorList>
    </citation>
    <scope>IDENTIFICATION</scope>
</reference>
<feature type="disulfide bond" evidence="17">
    <location>
        <begin position="568"/>
        <end position="598"/>
    </location>
</feature>
<dbReference type="Pfam" id="PF07974">
    <property type="entry name" value="EGF_2"/>
    <property type="match status" value="1"/>
</dbReference>
<evidence type="ECO:0000259" key="24">
    <source>
        <dbReference type="SMART" id="SM01242"/>
    </source>
</evidence>
<evidence type="ECO:0000256" key="11">
    <source>
        <dbReference type="ARBA" id="ARBA00022889"/>
    </source>
</evidence>
<dbReference type="SMART" id="SM01241">
    <property type="entry name" value="Integrin_b_cyt"/>
    <property type="match status" value="1"/>
</dbReference>
<dbReference type="FunFam" id="2.10.25.10:FF:000305">
    <property type="entry name" value="Integrin beta"/>
    <property type="match status" value="1"/>
</dbReference>
<dbReference type="InterPro" id="IPR057073">
    <property type="entry name" value="EGF_integrin_2"/>
</dbReference>
<dbReference type="GO" id="GO:0008305">
    <property type="term" value="C:integrin complex"/>
    <property type="evidence" value="ECO:0007669"/>
    <property type="project" value="TreeGrafter"/>
</dbReference>
<dbReference type="GO" id="GO:0007160">
    <property type="term" value="P:cell-matrix adhesion"/>
    <property type="evidence" value="ECO:0007669"/>
    <property type="project" value="TreeGrafter"/>
</dbReference>
<comment type="subcellular location">
    <subcellularLocation>
        <location evidence="1 18">Cell membrane</location>
        <topology evidence="1 18">Single-pass type I membrane protein</topology>
    </subcellularLocation>
</comment>
<dbReference type="Pfam" id="PF08725">
    <property type="entry name" value="Integrin_b_cyt"/>
    <property type="match status" value="1"/>
</dbReference>
<dbReference type="Pfam" id="PF23105">
    <property type="entry name" value="EGF_integrin"/>
    <property type="match status" value="1"/>
</dbReference>
<feature type="disulfide bond" evidence="17">
    <location>
        <begin position="262"/>
        <end position="302"/>
    </location>
</feature>
<evidence type="ECO:0000256" key="14">
    <source>
        <dbReference type="ARBA" id="ARBA00023136"/>
    </source>
</evidence>
<evidence type="ECO:0000256" key="4">
    <source>
        <dbReference type="ARBA" id="ARBA00022536"/>
    </source>
</evidence>
<evidence type="ECO:0000256" key="10">
    <source>
        <dbReference type="ARBA" id="ARBA00022842"/>
    </source>
</evidence>
<feature type="disulfide bond" evidence="17">
    <location>
        <begin position="534"/>
        <end position="543"/>
    </location>
</feature>
<dbReference type="GO" id="GO:0005178">
    <property type="term" value="F:integrin binding"/>
    <property type="evidence" value="ECO:0007669"/>
    <property type="project" value="TreeGrafter"/>
</dbReference>
<feature type="disulfide bond" evidence="17">
    <location>
        <begin position="498"/>
        <end position="512"/>
    </location>
</feature>
<keyword evidence="4" id="KW-0245">EGF-like domain</keyword>
<dbReference type="InterPro" id="IPR032695">
    <property type="entry name" value="Integrin_dom_sf"/>
</dbReference>
<dbReference type="EMBL" id="AFYH01001254">
    <property type="status" value="NOT_ANNOTATED_CDS"/>
    <property type="molecule type" value="Genomic_DNA"/>
</dbReference>
<dbReference type="HOGENOM" id="CLU_011772_2_1_1"/>
<dbReference type="STRING" id="7897.ENSLACP00000018691"/>
<dbReference type="AlphaFoldDB" id="H3B9X0"/>
<dbReference type="SUPFAM" id="SSF69179">
    <property type="entry name" value="Integrin domains"/>
    <property type="match status" value="1"/>
</dbReference>
<dbReference type="eggNOG" id="KOG1226">
    <property type="taxonomic scope" value="Eukaryota"/>
</dbReference>
<reference evidence="25" key="3">
    <citation type="submission" date="2025-09" db="UniProtKB">
        <authorList>
            <consortium name="Ensembl"/>
        </authorList>
    </citation>
    <scope>IDENTIFICATION</scope>
</reference>
<evidence type="ECO:0000256" key="13">
    <source>
        <dbReference type="ARBA" id="ARBA00023037"/>
    </source>
</evidence>
<dbReference type="Gene3D" id="1.20.5.100">
    <property type="entry name" value="Cytochrome c1, transmembrane anchor, C-terminal"/>
    <property type="match status" value="1"/>
</dbReference>
<dbReference type="InterPro" id="IPR036465">
    <property type="entry name" value="vWFA_dom_sf"/>
</dbReference>
<dbReference type="PIRSF" id="PIRSF002512">
    <property type="entry name" value="Integrin_B"/>
    <property type="match status" value="1"/>
</dbReference>
<dbReference type="EMBL" id="AFYH01001253">
    <property type="status" value="NOT_ANNOTATED_CDS"/>
    <property type="molecule type" value="Genomic_DNA"/>
</dbReference>
<evidence type="ECO:0000259" key="21">
    <source>
        <dbReference type="SMART" id="SM00187"/>
    </source>
</evidence>
<evidence type="ECO:0000256" key="12">
    <source>
        <dbReference type="ARBA" id="ARBA00022989"/>
    </source>
</evidence>
<keyword evidence="14 19" id="KW-0472">Membrane</keyword>
<evidence type="ECO:0000256" key="18">
    <source>
        <dbReference type="RuleBase" id="RU000633"/>
    </source>
</evidence>
<keyword evidence="15 17" id="KW-1015">Disulfide bond</keyword>
<evidence type="ECO:0000256" key="2">
    <source>
        <dbReference type="ARBA" id="ARBA00007449"/>
    </source>
</evidence>
<dbReference type="InParanoid" id="H3B9X0"/>
<dbReference type="PROSITE" id="PS00243">
    <property type="entry name" value="I_EGF_1"/>
    <property type="match status" value="1"/>
</dbReference>
<feature type="signal peptide" evidence="20">
    <location>
        <begin position="1"/>
        <end position="25"/>
    </location>
</feature>
<keyword evidence="12 19" id="KW-1133">Transmembrane helix</keyword>
<dbReference type="InterPro" id="IPR014836">
    <property type="entry name" value="Integrin_bsu_cyt_dom"/>
</dbReference>
<feature type="disulfide bond" evidence="17">
    <location>
        <begin position="529"/>
        <end position="558"/>
    </location>
</feature>
<dbReference type="PANTHER" id="PTHR10082">
    <property type="entry name" value="INTEGRIN BETA SUBUNIT"/>
    <property type="match status" value="1"/>
</dbReference>
<dbReference type="InterPro" id="IPR012896">
    <property type="entry name" value="Integrin_bsu_tail"/>
</dbReference>
<evidence type="ECO:0000256" key="15">
    <source>
        <dbReference type="ARBA" id="ARBA00023157"/>
    </source>
</evidence>
<evidence type="ECO:0000256" key="17">
    <source>
        <dbReference type="PIRSR" id="PIRSR002512-1"/>
    </source>
</evidence>
<feature type="disulfide bond" evidence="17">
    <location>
        <begin position="482"/>
        <end position="521"/>
    </location>
</feature>
<evidence type="ECO:0000256" key="1">
    <source>
        <dbReference type="ARBA" id="ARBA00004251"/>
    </source>
</evidence>
<feature type="disulfide bond" evidence="17">
    <location>
        <begin position="434"/>
        <end position="671"/>
    </location>
</feature>
<feature type="domain" description="Integrin beta subunit cytoplasmic" evidence="23">
    <location>
        <begin position="732"/>
        <end position="777"/>
    </location>
</feature>
<name>H3B9X0_LATCH</name>
<dbReference type="Pfam" id="PF00362">
    <property type="entry name" value="Integrin_beta"/>
    <property type="match status" value="1"/>
</dbReference>
<dbReference type="SMART" id="SM00187">
    <property type="entry name" value="INB"/>
    <property type="match status" value="1"/>
</dbReference>
<keyword evidence="13 18" id="KW-0401">Integrin</keyword>
<dbReference type="GeneTree" id="ENSGT01150000286983"/>
<reference evidence="26" key="1">
    <citation type="submission" date="2011-08" db="EMBL/GenBank/DDBJ databases">
        <title>The draft genome of Latimeria chalumnae.</title>
        <authorList>
            <person name="Di Palma F."/>
            <person name="Alfoldi J."/>
            <person name="Johnson J."/>
            <person name="Berlin A."/>
            <person name="Gnerre S."/>
            <person name="Jaffe D."/>
            <person name="MacCallum I."/>
            <person name="Young S."/>
            <person name="Walker B.J."/>
            <person name="Lander E."/>
            <person name="Lindblad-Toh K."/>
        </authorList>
    </citation>
    <scope>NUCLEOTIDE SEQUENCE [LARGE SCALE GENOMIC DNA]</scope>
    <source>
        <strain evidence="26">Wild caught</strain>
    </source>
</reference>
<dbReference type="Pfam" id="PF17205">
    <property type="entry name" value="PSI_integrin"/>
    <property type="match status" value="1"/>
</dbReference>
<evidence type="ECO:0000313" key="25">
    <source>
        <dbReference type="Ensembl" id="ENSLACP00000018691.1"/>
    </source>
</evidence>
<feature type="disulfide bond" evidence="17">
    <location>
        <begin position="403"/>
        <end position="414"/>
    </location>
</feature>
<dbReference type="InterPro" id="IPR002369">
    <property type="entry name" value="Integrin_bsu_VWA"/>
</dbReference>
<accession>H3B9X0</accession>
<evidence type="ECO:0000259" key="23">
    <source>
        <dbReference type="SMART" id="SM01241"/>
    </source>
</evidence>
<dbReference type="Gene3D" id="2.10.25.10">
    <property type="entry name" value="Laminin"/>
    <property type="match status" value="4"/>
</dbReference>
<feature type="disulfide bond" evidence="17">
    <location>
        <begin position="630"/>
        <end position="639"/>
    </location>
</feature>
<dbReference type="FunFam" id="3.40.50.410:FF:000002">
    <property type="entry name" value="Integrin beta"/>
    <property type="match status" value="1"/>
</dbReference>
<dbReference type="PROSITE" id="PS52047">
    <property type="entry name" value="I_EGF_2"/>
    <property type="match status" value="2"/>
</dbReference>
<feature type="disulfide bond" evidence="17">
    <location>
        <begin position="207"/>
        <end position="214"/>
    </location>
</feature>
<evidence type="ECO:0000256" key="3">
    <source>
        <dbReference type="ARBA" id="ARBA00022475"/>
    </source>
</evidence>
<feature type="disulfide bond" evidence="17">
    <location>
        <begin position="487"/>
        <end position="496"/>
    </location>
</feature>
<feature type="disulfide bond" evidence="17">
    <location>
        <begin position="604"/>
        <end position="609"/>
    </location>
</feature>
<dbReference type="SMART" id="SM01242">
    <property type="entry name" value="Integrin_B_tail"/>
    <property type="match status" value="1"/>
</dbReference>
<dbReference type="InterPro" id="IPR015812">
    <property type="entry name" value="Integrin_bsu"/>
</dbReference>
<keyword evidence="10" id="KW-0460">Magnesium</keyword>
<feature type="disulfide bond" evidence="17">
    <location>
        <begin position="45"/>
        <end position="82"/>
    </location>
</feature>
<dbReference type="InterPro" id="IPR057243">
    <property type="entry name" value="Integrin_I-EGF_CS"/>
</dbReference>
<dbReference type="PRINTS" id="PR01186">
    <property type="entry name" value="INTEGRINB"/>
</dbReference>